<sequence length="131" mass="15047">MDILLSSPVNYRQYEEPKFWVESLHTNFETLAAATSLPVASLRRKDRVRSPKVQNRLRDIHAILNIVSPCVKLFLAGKTMICLSLIVAFLSRRWVKSSGTRGLFSVDLGVGKILHYAPVARYWKSIQRNYR</sequence>
<name>A0A8I0MXV8_9GAMM</name>
<organism evidence="1 2">
    <name type="scientific">Pseudoalteromonas peptidolytica F12-50-A1</name>
    <dbReference type="NCBI Taxonomy" id="1315280"/>
    <lineage>
        <taxon>Bacteria</taxon>
        <taxon>Pseudomonadati</taxon>
        <taxon>Pseudomonadota</taxon>
        <taxon>Gammaproteobacteria</taxon>
        <taxon>Alteromonadales</taxon>
        <taxon>Pseudoalteromonadaceae</taxon>
        <taxon>Pseudoalteromonas</taxon>
    </lineage>
</organism>
<gene>
    <name evidence="1" type="ORF">PPEP_a4296</name>
</gene>
<dbReference type="EMBL" id="AQHF01000028">
    <property type="protein sequence ID" value="MBE0347915.1"/>
    <property type="molecule type" value="Genomic_DNA"/>
</dbReference>
<keyword evidence="2" id="KW-1185">Reference proteome</keyword>
<evidence type="ECO:0000313" key="1">
    <source>
        <dbReference type="EMBL" id="MBE0347915.1"/>
    </source>
</evidence>
<dbReference type="RefSeq" id="WP_147388897.1">
    <property type="nucleotide sequence ID" value="NZ_AQHF01000028.1"/>
</dbReference>
<evidence type="ECO:0000313" key="2">
    <source>
        <dbReference type="Proteomes" id="UP000660708"/>
    </source>
</evidence>
<reference evidence="1 2" key="1">
    <citation type="submission" date="2015-06" db="EMBL/GenBank/DDBJ databases">
        <title>Genome sequence of Pseudoalteromonas peptidolytica.</title>
        <authorList>
            <person name="Xie B.-B."/>
            <person name="Rong J.-C."/>
            <person name="Qin Q.-L."/>
            <person name="Zhang Y.-Z."/>
        </authorList>
    </citation>
    <scope>NUCLEOTIDE SEQUENCE [LARGE SCALE GENOMIC DNA]</scope>
    <source>
        <strain evidence="1 2">F12-50-A1</strain>
    </source>
</reference>
<comment type="caution">
    <text evidence="1">The sequence shown here is derived from an EMBL/GenBank/DDBJ whole genome shotgun (WGS) entry which is preliminary data.</text>
</comment>
<dbReference type="Proteomes" id="UP000660708">
    <property type="component" value="Unassembled WGS sequence"/>
</dbReference>
<proteinExistence type="predicted"/>
<protein>
    <submittedName>
        <fullName evidence="1">Uncharacterized protein</fullName>
    </submittedName>
</protein>
<dbReference type="AlphaFoldDB" id="A0A8I0MXV8"/>
<accession>A0A8I0MXV8</accession>